<evidence type="ECO:0000256" key="2">
    <source>
        <dbReference type="ARBA" id="ARBA00022722"/>
    </source>
</evidence>
<comment type="caution">
    <text evidence="13">The sequence shown here is derived from an EMBL/GenBank/DDBJ whole genome shotgun (WGS) entry which is preliminary data.</text>
</comment>
<feature type="domain" description="HD" evidence="11">
    <location>
        <begin position="338"/>
        <end position="431"/>
    </location>
</feature>
<keyword evidence="4 8" id="KW-0378">Hydrolase</keyword>
<evidence type="ECO:0000313" key="12">
    <source>
        <dbReference type="EMBL" id="MWV69132.1"/>
    </source>
</evidence>
<evidence type="ECO:0000256" key="7">
    <source>
        <dbReference type="ARBA" id="ARBA00023136"/>
    </source>
</evidence>
<evidence type="ECO:0000256" key="6">
    <source>
        <dbReference type="ARBA" id="ARBA00022989"/>
    </source>
</evidence>
<dbReference type="SUPFAM" id="SSF109604">
    <property type="entry name" value="HD-domain/PDEase-like"/>
    <property type="match status" value="1"/>
</dbReference>
<accession>A0A347VI41</accession>
<evidence type="ECO:0000313" key="15">
    <source>
        <dbReference type="Proteomes" id="UP000477070"/>
    </source>
</evidence>
<evidence type="ECO:0000256" key="3">
    <source>
        <dbReference type="ARBA" id="ARBA00022759"/>
    </source>
</evidence>
<dbReference type="Gene3D" id="1.10.3210.10">
    <property type="entry name" value="Hypothetical protein af1432"/>
    <property type="match status" value="1"/>
</dbReference>
<keyword evidence="10" id="KW-0175">Coiled coil</keyword>
<dbReference type="EMBL" id="QBIU01000001">
    <property type="protein sequence ID" value="MWV69132.1"/>
    <property type="molecule type" value="Genomic_DNA"/>
</dbReference>
<evidence type="ECO:0000313" key="13">
    <source>
        <dbReference type="EMBL" id="TLD94176.1"/>
    </source>
</evidence>
<dbReference type="Pfam" id="PF00013">
    <property type="entry name" value="KH_1"/>
    <property type="match status" value="1"/>
</dbReference>
<dbReference type="InterPro" id="IPR004088">
    <property type="entry name" value="KH_dom_type_1"/>
</dbReference>
<comment type="function">
    <text evidence="8">Endoribonuclease that initiates mRNA decay.</text>
</comment>
<proteinExistence type="inferred from homology"/>
<dbReference type="GO" id="GO:0016787">
    <property type="term" value="F:hydrolase activity"/>
    <property type="evidence" value="ECO:0007669"/>
    <property type="project" value="UniProtKB-KW"/>
</dbReference>
<dbReference type="InterPro" id="IPR022711">
    <property type="entry name" value="RNase_Y_N"/>
</dbReference>
<reference evidence="13" key="3">
    <citation type="submission" date="2018-04" db="EMBL/GenBank/DDBJ databases">
        <authorList>
            <person name="Sheh A."/>
            <person name="Shen Z."/>
            <person name="Mannion A.J."/>
            <person name="Fox J.G."/>
        </authorList>
    </citation>
    <scope>NUCLEOTIDE SEQUENCE</scope>
    <source>
        <strain evidence="13">MIT 97-6194</strain>
    </source>
</reference>
<dbReference type="Pfam" id="PF01966">
    <property type="entry name" value="HD"/>
    <property type="match status" value="1"/>
</dbReference>
<dbReference type="PROSITE" id="PS51831">
    <property type="entry name" value="HD"/>
    <property type="match status" value="1"/>
</dbReference>
<comment type="similarity">
    <text evidence="8">Belongs to the RNase Y family.</text>
</comment>
<evidence type="ECO:0000256" key="10">
    <source>
        <dbReference type="SAM" id="Coils"/>
    </source>
</evidence>
<keyword evidence="2 8" id="KW-0540">Nuclease</keyword>
<protein>
    <recommendedName>
        <fullName evidence="8 9">Ribonuclease Y</fullName>
        <shortName evidence="8">RNase Y</shortName>
        <ecNumber evidence="8 9">3.1.-.-</ecNumber>
    </recommendedName>
</protein>
<dbReference type="InterPro" id="IPR006675">
    <property type="entry name" value="HDIG_dom"/>
</dbReference>
<dbReference type="InterPro" id="IPR006674">
    <property type="entry name" value="HD_domain"/>
</dbReference>
<dbReference type="PANTHER" id="PTHR12826:SF15">
    <property type="entry name" value="RIBONUCLEASE Y"/>
    <property type="match status" value="1"/>
</dbReference>
<dbReference type="GO" id="GO:0004521">
    <property type="term" value="F:RNA endonuclease activity"/>
    <property type="evidence" value="ECO:0007669"/>
    <property type="project" value="UniProtKB-UniRule"/>
</dbReference>
<dbReference type="NCBIfam" id="TIGR00277">
    <property type="entry name" value="HDIG"/>
    <property type="match status" value="1"/>
</dbReference>
<dbReference type="PANTHER" id="PTHR12826">
    <property type="entry name" value="RIBONUCLEASE Y"/>
    <property type="match status" value="1"/>
</dbReference>
<dbReference type="CDD" id="cd22431">
    <property type="entry name" value="KH-I_RNaseY"/>
    <property type="match status" value="1"/>
</dbReference>
<reference evidence="12 15" key="4">
    <citation type="submission" date="2019-12" db="EMBL/GenBank/DDBJ databases">
        <title>Multi-Generational Helicobacter saguini Isolates.</title>
        <authorList>
            <person name="Mannion A."/>
            <person name="Shen Z."/>
            <person name="Fox J.G."/>
        </authorList>
    </citation>
    <scope>NUCLEOTIDE SEQUENCE [LARGE SCALE GENOMIC DNA]</scope>
    <source>
        <strain evidence="12">16-048</strain>
        <strain evidence="15">16-048 (F4)</strain>
    </source>
</reference>
<keyword evidence="7" id="KW-0472">Membrane</keyword>
<dbReference type="NCBIfam" id="TIGR03319">
    <property type="entry name" value="RNase_Y"/>
    <property type="match status" value="1"/>
</dbReference>
<evidence type="ECO:0000256" key="4">
    <source>
        <dbReference type="ARBA" id="ARBA00022801"/>
    </source>
</evidence>
<keyword evidence="14" id="KW-1185">Reference proteome</keyword>
<dbReference type="AlphaFoldDB" id="A0A347VI41"/>
<keyword evidence="3 8" id="KW-0255">Endonuclease</keyword>
<dbReference type="InterPro" id="IPR017705">
    <property type="entry name" value="Ribonuclease_Y"/>
</dbReference>
<dbReference type="SMART" id="SM00322">
    <property type="entry name" value="KH"/>
    <property type="match status" value="1"/>
</dbReference>
<dbReference type="SUPFAM" id="SSF54791">
    <property type="entry name" value="Eukaryotic type KH-domain (KH-domain type I)"/>
    <property type="match status" value="1"/>
</dbReference>
<dbReference type="GO" id="GO:0031083">
    <property type="term" value="C:BLOC-1 complex"/>
    <property type="evidence" value="ECO:0007669"/>
    <property type="project" value="InterPro"/>
</dbReference>
<dbReference type="InterPro" id="IPR003607">
    <property type="entry name" value="HD/PDEase_dom"/>
</dbReference>
<dbReference type="InterPro" id="IPR004087">
    <property type="entry name" value="KH_dom"/>
</dbReference>
<dbReference type="InterPro" id="IPR036612">
    <property type="entry name" value="KH_dom_type_1_sf"/>
</dbReference>
<evidence type="ECO:0000256" key="8">
    <source>
        <dbReference type="HAMAP-Rule" id="MF_00335"/>
    </source>
</evidence>
<dbReference type="RefSeq" id="WP_081948338.1">
    <property type="nucleotide sequence ID" value="NZ_JRMP02000009.1"/>
</dbReference>
<reference evidence="13 14" key="2">
    <citation type="journal article" date="2016" name="Infect. Immun.">
        <title>Helicobacter saguini, a Novel Helicobacter Isolated from Cotton-Top Tamarins with Ulcerative Colitis, Has Proinflammatory Properties and Induces Typhlocolitis and Dysplasia in Gnotobiotic IL-10-/- Mice.</title>
        <authorList>
            <person name="Shen Z."/>
            <person name="Mannion A."/>
            <person name="Whary M.T."/>
            <person name="Muthupalani S."/>
            <person name="Sheh A."/>
            <person name="Feng Y."/>
            <person name="Gong G."/>
            <person name="Vandamme P."/>
            <person name="Holcombe H.R."/>
            <person name="Paster B.J."/>
            <person name="Fox J.G."/>
        </authorList>
    </citation>
    <scope>NUCLEOTIDE SEQUENCE [LARGE SCALE GENOMIC DNA]</scope>
    <source>
        <strain evidence="13 14">MIT 97-6194</strain>
    </source>
</reference>
<evidence type="ECO:0000256" key="5">
    <source>
        <dbReference type="ARBA" id="ARBA00022884"/>
    </source>
</evidence>
<sequence>MNMIVIYSTLSAITAIIATLFFMRKVSYAKILNDVNNSNAKIKVLESEIDQLLNNRHKKLKAQEEDFLSDLKRRKKELESNFESDTKELKRKYNNLQKDLDRKLKERQKEANLMQEAKVQILRQKEEQDRILEQCKLERENLIDALSNYTALTREEGKKLLLNHLEEDLAKQKASMIRRYEAEAKAEAKGKANYIIAQATTRFAGEFASERLINMVNLPNDEIKGRIIGKEGRNIRSFETLTGVNIIIDDTPNAIILSSFNLYRRAIATKTLEMLVEDGRIQPGKIEEIYEKVKNQFEEQILSEGDSIVADLGLGFMHDELKKLVGRLRYRASFGQNALGHSLEVSRIAGVIASELGGDYTLARRAGLLHDIGKALTDELGGSHVDLGVEVCERYNEHPVVINAIKAHHGHEESLSVECSAVCTADVLSAARPGARHEVLENYINRVQDLEKIAMEKFGVRQAYAVYAGRELRVIVRADLLNDYETSVLAREIANDIKAKLQYPGEIKVNVIRELRAVQMA</sequence>
<dbReference type="CDD" id="cd00077">
    <property type="entry name" value="HDc"/>
    <property type="match status" value="1"/>
</dbReference>
<dbReference type="STRING" id="1548018.LS64_08955"/>
<organism evidence="13 14">
    <name type="scientific">Helicobacter saguini</name>
    <dbReference type="NCBI Taxonomy" id="1548018"/>
    <lineage>
        <taxon>Bacteria</taxon>
        <taxon>Pseudomonadati</taxon>
        <taxon>Campylobacterota</taxon>
        <taxon>Epsilonproteobacteria</taxon>
        <taxon>Campylobacterales</taxon>
        <taxon>Helicobacteraceae</taxon>
        <taxon>Helicobacter</taxon>
    </lineage>
</organism>
<dbReference type="Proteomes" id="UP000477070">
    <property type="component" value="Unassembled WGS sequence"/>
</dbReference>
<dbReference type="GO" id="GO:0030133">
    <property type="term" value="C:transport vesicle"/>
    <property type="evidence" value="ECO:0007669"/>
    <property type="project" value="InterPro"/>
</dbReference>
<evidence type="ECO:0000256" key="9">
    <source>
        <dbReference type="NCBIfam" id="TIGR03319"/>
    </source>
</evidence>
<evidence type="ECO:0000256" key="1">
    <source>
        <dbReference type="ARBA" id="ARBA00022692"/>
    </source>
</evidence>
<dbReference type="Proteomes" id="UP000029714">
    <property type="component" value="Unassembled WGS sequence"/>
</dbReference>
<dbReference type="HAMAP" id="MF_00335">
    <property type="entry name" value="RNase_Y"/>
    <property type="match status" value="1"/>
</dbReference>
<dbReference type="GO" id="GO:0003723">
    <property type="term" value="F:RNA binding"/>
    <property type="evidence" value="ECO:0007669"/>
    <property type="project" value="UniProtKB-UniRule"/>
</dbReference>
<gene>
    <name evidence="8 13" type="primary">rny</name>
    <name evidence="12" type="ORF">DCO61_03645</name>
    <name evidence="13" type="ORF">LS64_006640</name>
</gene>
<keyword evidence="6" id="KW-1133">Transmembrane helix</keyword>
<dbReference type="EMBL" id="JRMP02000009">
    <property type="protein sequence ID" value="TLD94176.1"/>
    <property type="molecule type" value="Genomic_DNA"/>
</dbReference>
<keyword evidence="1" id="KW-0812">Transmembrane</keyword>
<dbReference type="GO" id="GO:0005886">
    <property type="term" value="C:plasma membrane"/>
    <property type="evidence" value="ECO:0007669"/>
    <property type="project" value="UniProtKB-UniRule"/>
</dbReference>
<name>A0A347VI41_9HELI</name>
<evidence type="ECO:0000313" key="14">
    <source>
        <dbReference type="Proteomes" id="UP000029714"/>
    </source>
</evidence>
<dbReference type="Pfam" id="PF12072">
    <property type="entry name" value="RNase_Y_N"/>
    <property type="match status" value="1"/>
</dbReference>
<dbReference type="PROSITE" id="PS50084">
    <property type="entry name" value="KH_TYPE_1"/>
    <property type="match status" value="1"/>
</dbReference>
<dbReference type="OrthoDB" id="9803205at2"/>
<evidence type="ECO:0000259" key="11">
    <source>
        <dbReference type="PROSITE" id="PS51831"/>
    </source>
</evidence>
<reference evidence="13 14" key="1">
    <citation type="journal article" date="2014" name="Genome Announc.">
        <title>Draft genome sequences of eight enterohepatic helicobacter species isolated from both laboratory and wild rodents.</title>
        <authorList>
            <person name="Sheh A."/>
            <person name="Shen Z."/>
            <person name="Fox J.G."/>
        </authorList>
    </citation>
    <scope>NUCLEOTIDE SEQUENCE [LARGE SCALE GENOMIC DNA]</scope>
    <source>
        <strain evidence="13 14">MIT 97-6194</strain>
    </source>
</reference>
<feature type="coiled-coil region" evidence="10">
    <location>
        <begin position="28"/>
        <end position="152"/>
    </location>
</feature>
<dbReference type="SMART" id="SM00471">
    <property type="entry name" value="HDc"/>
    <property type="match status" value="1"/>
</dbReference>
<dbReference type="EC" id="3.1.-.-" evidence="8 9"/>
<dbReference type="Gene3D" id="3.30.1370.10">
    <property type="entry name" value="K Homology domain, type 1"/>
    <property type="match status" value="1"/>
</dbReference>
<keyword evidence="5 8" id="KW-0694">RNA-binding</keyword>
<dbReference type="GO" id="GO:0006402">
    <property type="term" value="P:mRNA catabolic process"/>
    <property type="evidence" value="ECO:0007669"/>
    <property type="project" value="UniProtKB-UniRule"/>
</dbReference>